<comment type="subunit">
    <text evidence="6">Homotetramer.</text>
</comment>
<keyword evidence="9" id="KW-1185">Reference proteome</keyword>
<evidence type="ECO:0000256" key="3">
    <source>
        <dbReference type="ARBA" id="ARBA00022857"/>
    </source>
</evidence>
<sequence length="287" mass="29357">MQISQITRDTLDVTLLGKKPGHKYDHGHALVLSGGPGKTGAARMAARGALRIGAGAVTLGVPPAAQLEVAVQVTAIMLERIPDGAALADVLKDNRISALCLGPALGLGARAAGLVKAALAAPSVVLDADALTLMSQDAEICAGLHPRCILTPHMGEFARLAPDLAEAAKAERPSAKAWAAREAAARFGCVVLLKGPETVIATPEGHVRRHCATHDRATPWLATAGAGDVLAGFITGLLARGIDPLEAASMAAWLHAEAALTHGPGLIAEDLPDLLPQVLRALNVQAA</sequence>
<dbReference type="PANTHER" id="PTHR12592:SF0">
    <property type="entry name" value="ATP-DEPENDENT (S)-NAD(P)H-HYDRATE DEHYDRATASE"/>
    <property type="match status" value="1"/>
</dbReference>
<dbReference type="PANTHER" id="PTHR12592">
    <property type="entry name" value="ATP-DEPENDENT (S)-NAD(P)H-HYDRATE DEHYDRATASE FAMILY MEMBER"/>
    <property type="match status" value="1"/>
</dbReference>
<evidence type="ECO:0000313" key="8">
    <source>
        <dbReference type="EMBL" id="UOA15235.1"/>
    </source>
</evidence>
<dbReference type="NCBIfam" id="TIGR00196">
    <property type="entry name" value="yjeF_cterm"/>
    <property type="match status" value="1"/>
</dbReference>
<reference evidence="9" key="1">
    <citation type="journal article" date="2022" name="Microorganisms">
        <title>Beyond the ABCs#Discovery of Three New Plasmid Types in Rhodobacterales (RepQ, RepY, RepW).</title>
        <authorList>
            <person name="Freese H.M."/>
            <person name="Ringel V."/>
            <person name="Overmann J."/>
            <person name="Petersen J."/>
        </authorList>
    </citation>
    <scope>NUCLEOTIDE SEQUENCE [LARGE SCALE GENOMIC DNA]</scope>
    <source>
        <strain evidence="9">DSM 109990</strain>
    </source>
</reference>
<evidence type="ECO:0000256" key="2">
    <source>
        <dbReference type="ARBA" id="ARBA00022840"/>
    </source>
</evidence>
<dbReference type="EMBL" id="CP085144">
    <property type="protein sequence ID" value="UOA15235.1"/>
    <property type="molecule type" value="Genomic_DNA"/>
</dbReference>
<feature type="binding site" evidence="6">
    <location>
        <position position="227"/>
    </location>
    <ligand>
        <name>AMP</name>
        <dbReference type="ChEBI" id="CHEBI:456215"/>
    </ligand>
</feature>
<dbReference type="CDD" id="cd01171">
    <property type="entry name" value="YXKO-related"/>
    <property type="match status" value="1"/>
</dbReference>
<dbReference type="EC" id="4.2.1.136" evidence="6"/>
<dbReference type="PROSITE" id="PS01050">
    <property type="entry name" value="YJEF_C_2"/>
    <property type="match status" value="1"/>
</dbReference>
<feature type="domain" description="YjeF C-terminal" evidence="7">
    <location>
        <begin position="6"/>
        <end position="282"/>
    </location>
</feature>
<feature type="binding site" evidence="6">
    <location>
        <position position="228"/>
    </location>
    <ligand>
        <name>(6S)-NADPHX</name>
        <dbReference type="ChEBI" id="CHEBI:64076"/>
    </ligand>
</feature>
<comment type="catalytic activity">
    <reaction evidence="6">
        <text>(6S)-NADPHX + ADP = AMP + phosphate + NADPH + H(+)</text>
        <dbReference type="Rhea" id="RHEA:32235"/>
        <dbReference type="ChEBI" id="CHEBI:15378"/>
        <dbReference type="ChEBI" id="CHEBI:43474"/>
        <dbReference type="ChEBI" id="CHEBI:57783"/>
        <dbReference type="ChEBI" id="CHEBI:64076"/>
        <dbReference type="ChEBI" id="CHEBI:456215"/>
        <dbReference type="ChEBI" id="CHEBI:456216"/>
        <dbReference type="EC" id="4.2.1.136"/>
    </reaction>
</comment>
<feature type="binding site" evidence="6">
    <location>
        <position position="41"/>
    </location>
    <ligand>
        <name>(6S)-NADPHX</name>
        <dbReference type="ChEBI" id="CHEBI:64076"/>
    </ligand>
</feature>
<dbReference type="RefSeq" id="WP_317406041.1">
    <property type="nucleotide sequence ID" value="NZ_CP085144.1"/>
</dbReference>
<dbReference type="PROSITE" id="PS51383">
    <property type="entry name" value="YJEF_C_3"/>
    <property type="match status" value="1"/>
</dbReference>
<accession>A0ABY3ZKR7</accession>
<dbReference type="Proteomes" id="UP000831019">
    <property type="component" value="Chromosome"/>
</dbReference>
<comment type="caution">
    <text evidence="6">Lacks conserved residue(s) required for the propagation of feature annotation.</text>
</comment>
<keyword evidence="1 6" id="KW-0547">Nucleotide-binding</keyword>
<name>A0ABY3ZKR7_9RHOB</name>
<comment type="similarity">
    <text evidence="6">Belongs to the NnrD/CARKD family.</text>
</comment>
<feature type="binding site" evidence="6">
    <location>
        <begin position="194"/>
        <end position="198"/>
    </location>
    <ligand>
        <name>AMP</name>
        <dbReference type="ChEBI" id="CHEBI:456215"/>
    </ligand>
</feature>
<evidence type="ECO:0000256" key="4">
    <source>
        <dbReference type="ARBA" id="ARBA00023027"/>
    </source>
</evidence>
<keyword evidence="5 6" id="KW-0456">Lyase</keyword>
<comment type="cofactor">
    <cofactor evidence="6">
        <name>Mg(2+)</name>
        <dbReference type="ChEBI" id="CHEBI:18420"/>
    </cofactor>
</comment>
<evidence type="ECO:0000256" key="5">
    <source>
        <dbReference type="ARBA" id="ARBA00023239"/>
    </source>
</evidence>
<evidence type="ECO:0000256" key="1">
    <source>
        <dbReference type="ARBA" id="ARBA00022741"/>
    </source>
</evidence>
<keyword evidence="3 6" id="KW-0521">NADP</keyword>
<comment type="function">
    <text evidence="6">Catalyzes the dehydration of the S-form of NAD(P)HX at the expense of ADP, which is converted to AMP. Together with NAD(P)HX epimerase, which catalyzes the epimerization of the S- and R-forms, the enzyme allows the repair of both epimers of NAD(P)HX, a damaged form of NAD(P)H that is a result of enzymatic or heat-dependent hydration.</text>
</comment>
<evidence type="ECO:0000259" key="7">
    <source>
        <dbReference type="PROSITE" id="PS51383"/>
    </source>
</evidence>
<dbReference type="Gene3D" id="3.40.1190.20">
    <property type="match status" value="1"/>
</dbReference>
<dbReference type="InterPro" id="IPR029056">
    <property type="entry name" value="Ribokinase-like"/>
</dbReference>
<dbReference type="SUPFAM" id="SSF53613">
    <property type="entry name" value="Ribokinase-like"/>
    <property type="match status" value="1"/>
</dbReference>
<evidence type="ECO:0000313" key="9">
    <source>
        <dbReference type="Proteomes" id="UP000831019"/>
    </source>
</evidence>
<dbReference type="InterPro" id="IPR000631">
    <property type="entry name" value="CARKD"/>
</dbReference>
<dbReference type="InterPro" id="IPR017953">
    <property type="entry name" value="Carbohydrate_kinase_pred_CS"/>
</dbReference>
<keyword evidence="4 6" id="KW-0520">NAD</keyword>
<comment type="catalytic activity">
    <reaction evidence="6">
        <text>(6S)-NADHX + ADP = AMP + phosphate + NADH + H(+)</text>
        <dbReference type="Rhea" id="RHEA:32223"/>
        <dbReference type="ChEBI" id="CHEBI:15378"/>
        <dbReference type="ChEBI" id="CHEBI:43474"/>
        <dbReference type="ChEBI" id="CHEBI:57945"/>
        <dbReference type="ChEBI" id="CHEBI:64074"/>
        <dbReference type="ChEBI" id="CHEBI:456215"/>
        <dbReference type="ChEBI" id="CHEBI:456216"/>
        <dbReference type="EC" id="4.2.1.136"/>
    </reaction>
</comment>
<proteinExistence type="inferred from homology"/>
<dbReference type="Pfam" id="PF01256">
    <property type="entry name" value="Carb_kinase"/>
    <property type="match status" value="1"/>
</dbReference>
<gene>
    <name evidence="8" type="primary">nnr</name>
    <name evidence="6" type="synonym">nnrD</name>
    <name evidence="8" type="ORF">DSM109990_02061</name>
</gene>
<keyword evidence="2 6" id="KW-0067">ATP-binding</keyword>
<dbReference type="HAMAP" id="MF_01965">
    <property type="entry name" value="NADHX_dehydratase"/>
    <property type="match status" value="1"/>
</dbReference>
<evidence type="ECO:0000256" key="6">
    <source>
        <dbReference type="HAMAP-Rule" id="MF_01965"/>
    </source>
</evidence>
<organism evidence="8 9">
    <name type="scientific">Sulfitobacter dubius</name>
    <dbReference type="NCBI Taxonomy" id="218673"/>
    <lineage>
        <taxon>Bacteria</taxon>
        <taxon>Pseudomonadati</taxon>
        <taxon>Pseudomonadota</taxon>
        <taxon>Alphaproteobacteria</taxon>
        <taxon>Rhodobacterales</taxon>
        <taxon>Roseobacteraceae</taxon>
        <taxon>Sulfitobacter</taxon>
    </lineage>
</organism>
<protein>
    <recommendedName>
        <fullName evidence="6">ADP-dependent (S)-NAD(P)H-hydrate dehydratase</fullName>
        <ecNumber evidence="6">4.2.1.136</ecNumber>
    </recommendedName>
    <alternativeName>
        <fullName evidence="6">ADP-dependent NAD(P)HX dehydratase</fullName>
    </alternativeName>
</protein>
<feature type="binding site" evidence="6">
    <location>
        <position position="153"/>
    </location>
    <ligand>
        <name>(6S)-NADPHX</name>
        <dbReference type="ChEBI" id="CHEBI:64076"/>
    </ligand>
</feature>